<feature type="transmembrane region" description="Helical" evidence="6">
    <location>
        <begin position="117"/>
        <end position="136"/>
    </location>
</feature>
<evidence type="ECO:0000256" key="2">
    <source>
        <dbReference type="ARBA" id="ARBA00022692"/>
    </source>
</evidence>
<dbReference type="Pfam" id="PF01098">
    <property type="entry name" value="FTSW_RODA_SPOVE"/>
    <property type="match status" value="1"/>
</dbReference>
<evidence type="ECO:0000256" key="1">
    <source>
        <dbReference type="ARBA" id="ARBA00004141"/>
    </source>
</evidence>
<organism evidence="7 8">
    <name type="scientific">Candidatus Roizmanbacteria bacterium RIFCSPHIGHO2_02_FULL_38_11</name>
    <dbReference type="NCBI Taxonomy" id="1802039"/>
    <lineage>
        <taxon>Bacteria</taxon>
        <taxon>Candidatus Roizmaniibacteriota</taxon>
    </lineage>
</organism>
<dbReference type="GO" id="GO:0015648">
    <property type="term" value="F:lipid-linked peptidoglycan transporter activity"/>
    <property type="evidence" value="ECO:0007669"/>
    <property type="project" value="TreeGrafter"/>
</dbReference>
<evidence type="ECO:0000256" key="4">
    <source>
        <dbReference type="ARBA" id="ARBA00022989"/>
    </source>
</evidence>
<reference evidence="7 8" key="1">
    <citation type="journal article" date="2016" name="Nat. Commun.">
        <title>Thousands of microbial genomes shed light on interconnected biogeochemical processes in an aquifer system.</title>
        <authorList>
            <person name="Anantharaman K."/>
            <person name="Brown C.T."/>
            <person name="Hug L.A."/>
            <person name="Sharon I."/>
            <person name="Castelle C.J."/>
            <person name="Probst A.J."/>
            <person name="Thomas B.C."/>
            <person name="Singh A."/>
            <person name="Wilkins M.J."/>
            <person name="Karaoz U."/>
            <person name="Brodie E.L."/>
            <person name="Williams K.H."/>
            <person name="Hubbard S.S."/>
            <person name="Banfield J.F."/>
        </authorList>
    </citation>
    <scope>NUCLEOTIDE SEQUENCE [LARGE SCALE GENOMIC DNA]</scope>
</reference>
<proteinExistence type="predicted"/>
<feature type="transmembrane region" description="Helical" evidence="6">
    <location>
        <begin position="253"/>
        <end position="273"/>
    </location>
</feature>
<dbReference type="EMBL" id="MFZO01000027">
    <property type="protein sequence ID" value="OGK24827.1"/>
    <property type="molecule type" value="Genomic_DNA"/>
</dbReference>
<dbReference type="PANTHER" id="PTHR30474:SF1">
    <property type="entry name" value="PEPTIDOGLYCAN GLYCOSYLTRANSFERASE MRDB"/>
    <property type="match status" value="1"/>
</dbReference>
<evidence type="ECO:0000256" key="3">
    <source>
        <dbReference type="ARBA" id="ARBA00022960"/>
    </source>
</evidence>
<feature type="transmembrane region" description="Helical" evidence="6">
    <location>
        <begin position="293"/>
        <end position="315"/>
    </location>
</feature>
<keyword evidence="3" id="KW-0133">Cell shape</keyword>
<gene>
    <name evidence="7" type="ORF">A3C25_03880</name>
</gene>
<dbReference type="GO" id="GO:0051301">
    <property type="term" value="P:cell division"/>
    <property type="evidence" value="ECO:0007669"/>
    <property type="project" value="InterPro"/>
</dbReference>
<dbReference type="GO" id="GO:0005886">
    <property type="term" value="C:plasma membrane"/>
    <property type="evidence" value="ECO:0007669"/>
    <property type="project" value="TreeGrafter"/>
</dbReference>
<name>A0A1F7H099_9BACT</name>
<dbReference type="PANTHER" id="PTHR30474">
    <property type="entry name" value="CELL CYCLE PROTEIN"/>
    <property type="match status" value="1"/>
</dbReference>
<feature type="transmembrane region" description="Helical" evidence="6">
    <location>
        <begin position="321"/>
        <end position="343"/>
    </location>
</feature>
<evidence type="ECO:0000256" key="5">
    <source>
        <dbReference type="ARBA" id="ARBA00023136"/>
    </source>
</evidence>
<sequence length="344" mass="39755">MIQLLLPSFFLSLIGIFNIFGIRQSLATKQVLYTVIGFMTFLILKKIGRNFFAANYKFFYWLLIIFLIVTFLIGLEVKGSRRWIDFYFFNFQASEIFKGFFILFISGFLVRDYREVNPIRIFLQSLIYFLLPAFIIFKQPDLGNAAVYFFIYLMIILFSDLPKKYIFYFCLFLVLILPLGWQFMKGYQKDRIASFLNPQIDQQGTAYNMTQAIITVGSGKFIGRGLGLGTQSRLFFLPENHTDFAFSSLVEQFGFLGGFAVIILYIIVTYLIVKKIFVLYFLRDFTDKKNFLYAVGFLSYFVFQILINIAMNLGLFPITGIALPFISFGGSSFVALMIGMALLP</sequence>
<feature type="transmembrane region" description="Helical" evidence="6">
    <location>
        <begin position="31"/>
        <end position="47"/>
    </location>
</feature>
<comment type="subcellular location">
    <subcellularLocation>
        <location evidence="1">Membrane</location>
        <topology evidence="1">Multi-pass membrane protein</topology>
    </subcellularLocation>
</comment>
<evidence type="ECO:0000256" key="6">
    <source>
        <dbReference type="SAM" id="Phobius"/>
    </source>
</evidence>
<dbReference type="Proteomes" id="UP000177913">
    <property type="component" value="Unassembled WGS sequence"/>
</dbReference>
<evidence type="ECO:0008006" key="9">
    <source>
        <dbReference type="Google" id="ProtNLM"/>
    </source>
</evidence>
<evidence type="ECO:0000313" key="7">
    <source>
        <dbReference type="EMBL" id="OGK24827.1"/>
    </source>
</evidence>
<feature type="transmembrane region" description="Helical" evidence="6">
    <location>
        <begin position="142"/>
        <end position="158"/>
    </location>
</feature>
<dbReference type="AlphaFoldDB" id="A0A1F7H099"/>
<accession>A0A1F7H099</accession>
<dbReference type="GO" id="GO:0032153">
    <property type="term" value="C:cell division site"/>
    <property type="evidence" value="ECO:0007669"/>
    <property type="project" value="TreeGrafter"/>
</dbReference>
<keyword evidence="2 6" id="KW-0812">Transmembrane</keyword>
<feature type="transmembrane region" description="Helical" evidence="6">
    <location>
        <begin position="165"/>
        <end position="184"/>
    </location>
</feature>
<dbReference type="InterPro" id="IPR001182">
    <property type="entry name" value="FtsW/RodA"/>
</dbReference>
<comment type="caution">
    <text evidence="7">The sequence shown here is derived from an EMBL/GenBank/DDBJ whole genome shotgun (WGS) entry which is preliminary data.</text>
</comment>
<dbReference type="GO" id="GO:0008360">
    <property type="term" value="P:regulation of cell shape"/>
    <property type="evidence" value="ECO:0007669"/>
    <property type="project" value="UniProtKB-KW"/>
</dbReference>
<keyword evidence="4 6" id="KW-1133">Transmembrane helix</keyword>
<keyword evidence="5 6" id="KW-0472">Membrane</keyword>
<feature type="transmembrane region" description="Helical" evidence="6">
    <location>
        <begin position="59"/>
        <end position="75"/>
    </location>
</feature>
<protein>
    <recommendedName>
        <fullName evidence="9">Rod shape-determining protein RodA</fullName>
    </recommendedName>
</protein>
<evidence type="ECO:0000313" key="8">
    <source>
        <dbReference type="Proteomes" id="UP000177913"/>
    </source>
</evidence>
<feature type="transmembrane region" description="Helical" evidence="6">
    <location>
        <begin position="87"/>
        <end position="110"/>
    </location>
</feature>